<organism evidence="2 3">
    <name type="scientific">Corynespora cassiicola Philippines</name>
    <dbReference type="NCBI Taxonomy" id="1448308"/>
    <lineage>
        <taxon>Eukaryota</taxon>
        <taxon>Fungi</taxon>
        <taxon>Dikarya</taxon>
        <taxon>Ascomycota</taxon>
        <taxon>Pezizomycotina</taxon>
        <taxon>Dothideomycetes</taxon>
        <taxon>Pleosporomycetidae</taxon>
        <taxon>Pleosporales</taxon>
        <taxon>Corynesporascaceae</taxon>
        <taxon>Corynespora</taxon>
    </lineage>
</organism>
<keyword evidence="1" id="KW-0812">Transmembrane</keyword>
<dbReference type="AlphaFoldDB" id="A0A2T2P297"/>
<evidence type="ECO:0000313" key="3">
    <source>
        <dbReference type="Proteomes" id="UP000240883"/>
    </source>
</evidence>
<protein>
    <submittedName>
        <fullName evidence="2">Uncharacterized protein</fullName>
    </submittedName>
</protein>
<evidence type="ECO:0000313" key="2">
    <source>
        <dbReference type="EMBL" id="PSN71792.1"/>
    </source>
</evidence>
<proteinExistence type="predicted"/>
<keyword evidence="1" id="KW-1133">Transmembrane helix</keyword>
<feature type="transmembrane region" description="Helical" evidence="1">
    <location>
        <begin position="66"/>
        <end position="84"/>
    </location>
</feature>
<keyword evidence="3" id="KW-1185">Reference proteome</keyword>
<feature type="transmembrane region" description="Helical" evidence="1">
    <location>
        <begin position="7"/>
        <end position="30"/>
    </location>
</feature>
<accession>A0A2T2P297</accession>
<dbReference type="EMBL" id="KZ678130">
    <property type="protein sequence ID" value="PSN71792.1"/>
    <property type="molecule type" value="Genomic_DNA"/>
</dbReference>
<name>A0A2T2P297_CORCC</name>
<evidence type="ECO:0000256" key="1">
    <source>
        <dbReference type="SAM" id="Phobius"/>
    </source>
</evidence>
<gene>
    <name evidence="2" type="ORF">BS50DRAFT_235889</name>
</gene>
<keyword evidence="1" id="KW-0472">Membrane</keyword>
<sequence>MTTAGAVGAVVAMVTATDIVWVLALATFRITLTLSTWYNLSCSKLSNRLLKQVRVLSSPCFHDWKLVSFLTAVANGALIVLAFSRNTCRSCKEKKTGEANCVVFRKIPKPI</sequence>
<reference evidence="2 3" key="1">
    <citation type="journal article" date="2018" name="Front. Microbiol.">
        <title>Genome-Wide Analysis of Corynespora cassiicola Leaf Fall Disease Putative Effectors.</title>
        <authorList>
            <person name="Lopez D."/>
            <person name="Ribeiro S."/>
            <person name="Label P."/>
            <person name="Fumanal B."/>
            <person name="Venisse J.S."/>
            <person name="Kohler A."/>
            <person name="de Oliveira R.R."/>
            <person name="Labutti K."/>
            <person name="Lipzen A."/>
            <person name="Lail K."/>
            <person name="Bauer D."/>
            <person name="Ohm R.A."/>
            <person name="Barry K.W."/>
            <person name="Spatafora J."/>
            <person name="Grigoriev I.V."/>
            <person name="Martin F.M."/>
            <person name="Pujade-Renaud V."/>
        </authorList>
    </citation>
    <scope>NUCLEOTIDE SEQUENCE [LARGE SCALE GENOMIC DNA]</scope>
    <source>
        <strain evidence="2 3">Philippines</strain>
    </source>
</reference>
<dbReference type="Proteomes" id="UP000240883">
    <property type="component" value="Unassembled WGS sequence"/>
</dbReference>